<dbReference type="Gene3D" id="3.40.50.2300">
    <property type="match status" value="1"/>
</dbReference>
<comment type="subcellular location">
    <subcellularLocation>
        <location evidence="1 10">Cytoplasm</location>
    </subcellularLocation>
</comment>
<dbReference type="PROSITE" id="PS50110">
    <property type="entry name" value="RESPONSE_REGULATORY"/>
    <property type="match status" value="1"/>
</dbReference>
<evidence type="ECO:0000256" key="9">
    <source>
        <dbReference type="ARBA" id="ARBA00024867"/>
    </source>
</evidence>
<keyword evidence="5 10" id="KW-0805">Transcription regulation</keyword>
<keyword evidence="2 10" id="KW-0963">Cytoplasm</keyword>
<dbReference type="PANTHER" id="PTHR45526">
    <property type="entry name" value="TRANSCRIPTIONAL REGULATORY PROTEIN DPIA"/>
    <property type="match status" value="1"/>
</dbReference>
<dbReference type="PIRSF" id="PIRSF006171">
    <property type="entry name" value="RR_citrat_malat"/>
    <property type="match status" value="1"/>
</dbReference>
<evidence type="ECO:0000256" key="1">
    <source>
        <dbReference type="ARBA" id="ARBA00004496"/>
    </source>
</evidence>
<evidence type="ECO:0000256" key="3">
    <source>
        <dbReference type="ARBA" id="ARBA00022553"/>
    </source>
</evidence>
<dbReference type="OrthoDB" id="9759232at2"/>
<evidence type="ECO:0000256" key="8">
    <source>
        <dbReference type="ARBA" id="ARBA00023163"/>
    </source>
</evidence>
<accession>A0A1D7XLX8</accession>
<evidence type="ECO:0000256" key="7">
    <source>
        <dbReference type="ARBA" id="ARBA00023159"/>
    </source>
</evidence>
<evidence type="ECO:0000256" key="2">
    <source>
        <dbReference type="ARBA" id="ARBA00022490"/>
    </source>
</evidence>
<reference evidence="14" key="1">
    <citation type="submission" date="2016-09" db="EMBL/GenBank/DDBJ databases">
        <title>Genomics of Clostridium taeniosporum, an organism which forms endospores with ribbon-like appendages.</title>
        <authorList>
            <person name="Walker J.R."/>
        </authorList>
    </citation>
    <scope>NUCLEOTIDE SEQUENCE [LARGE SCALE GENOMIC DNA]</scope>
    <source>
        <strain evidence="14">1/k</strain>
    </source>
</reference>
<evidence type="ECO:0000256" key="4">
    <source>
        <dbReference type="ARBA" id="ARBA00023012"/>
    </source>
</evidence>
<sequence length="222" mass="25922">MIKVLIVEDDPMVALINKTYLEKIQGIKIFGPAIYEKEIIDIIEKEEIDLILLDVFLPEKSGIEILKSLRSKKYIQDVIMITAANSVEELKMSYAYGVVDYLIKPFEFKRFEEAINKYKMKKNILSKKVKVNQEQLDSIFVNTANEVLLPKGLNKRTLDKIISFLKESDNKVWTLREISYELSISNVTIKKYMDYLESINSVWVEMNMGNIGRPEMKYYINL</sequence>
<dbReference type="GO" id="GO:0005737">
    <property type="term" value="C:cytoplasm"/>
    <property type="evidence" value="ECO:0007669"/>
    <property type="project" value="UniProtKB-SubCell"/>
</dbReference>
<evidence type="ECO:0000256" key="6">
    <source>
        <dbReference type="ARBA" id="ARBA00023125"/>
    </source>
</evidence>
<dbReference type="EMBL" id="CP017253">
    <property type="protein sequence ID" value="AOR24334.1"/>
    <property type="molecule type" value="Genomic_DNA"/>
</dbReference>
<dbReference type="Pfam" id="PF00072">
    <property type="entry name" value="Response_reg"/>
    <property type="match status" value="1"/>
</dbReference>
<dbReference type="InterPro" id="IPR051271">
    <property type="entry name" value="2C-system_Tx_regulators"/>
</dbReference>
<dbReference type="InterPro" id="IPR024187">
    <property type="entry name" value="Sig_transdc_resp-reg_cit/mal"/>
</dbReference>
<evidence type="ECO:0000259" key="12">
    <source>
        <dbReference type="PROSITE" id="PS50110"/>
    </source>
</evidence>
<dbReference type="SUPFAM" id="SSF52172">
    <property type="entry name" value="CheY-like"/>
    <property type="match status" value="1"/>
</dbReference>
<dbReference type="STRING" id="394958.BGI42_11575"/>
<dbReference type="PANTHER" id="PTHR45526:SF1">
    <property type="entry name" value="TRANSCRIPTIONAL REGULATORY PROTEIN DCUR-RELATED"/>
    <property type="match status" value="1"/>
</dbReference>
<dbReference type="GO" id="GO:0003677">
    <property type="term" value="F:DNA binding"/>
    <property type="evidence" value="ECO:0007669"/>
    <property type="project" value="UniProtKB-KW"/>
</dbReference>
<comment type="function">
    <text evidence="9">May play the central regulatory role in sporulation. It may be an element of the effector pathway responsible for the activation of sporulation genes in response to nutritional stress. Spo0A may act in concert with spo0H (a sigma factor) to control the expression of some genes that are critical to the sporulation process.</text>
</comment>
<protein>
    <recommendedName>
        <fullName evidence="10">Transcriptional regulatory protein</fullName>
    </recommendedName>
</protein>
<evidence type="ECO:0000256" key="11">
    <source>
        <dbReference type="PROSITE-ProRule" id="PRU00169"/>
    </source>
</evidence>
<keyword evidence="6 10" id="KW-0238">DNA-binding</keyword>
<dbReference type="InterPro" id="IPR011006">
    <property type="entry name" value="CheY-like_superfamily"/>
</dbReference>
<dbReference type="SMART" id="SM00448">
    <property type="entry name" value="REC"/>
    <property type="match status" value="1"/>
</dbReference>
<evidence type="ECO:0000313" key="13">
    <source>
        <dbReference type="EMBL" id="AOR24334.1"/>
    </source>
</evidence>
<dbReference type="InterPro" id="IPR013196">
    <property type="entry name" value="HTH_11"/>
</dbReference>
<dbReference type="AlphaFoldDB" id="A0A1D7XLX8"/>
<keyword evidence="4 10" id="KW-0902">Two-component regulatory system</keyword>
<dbReference type="InterPro" id="IPR001789">
    <property type="entry name" value="Sig_transdc_resp-reg_receiver"/>
</dbReference>
<keyword evidence="3 11" id="KW-0597">Phosphoprotein</keyword>
<dbReference type="Proteomes" id="UP000094652">
    <property type="component" value="Chromosome"/>
</dbReference>
<proteinExistence type="predicted"/>
<organism evidence="13 14">
    <name type="scientific">Clostridium taeniosporum</name>
    <dbReference type="NCBI Taxonomy" id="394958"/>
    <lineage>
        <taxon>Bacteria</taxon>
        <taxon>Bacillati</taxon>
        <taxon>Bacillota</taxon>
        <taxon>Clostridia</taxon>
        <taxon>Eubacteriales</taxon>
        <taxon>Clostridiaceae</taxon>
        <taxon>Clostridium</taxon>
    </lineage>
</organism>
<dbReference type="GO" id="GO:0003700">
    <property type="term" value="F:DNA-binding transcription factor activity"/>
    <property type="evidence" value="ECO:0007669"/>
    <property type="project" value="InterPro"/>
</dbReference>
<keyword evidence="14" id="KW-1185">Reference proteome</keyword>
<dbReference type="InterPro" id="IPR036388">
    <property type="entry name" value="WH-like_DNA-bd_sf"/>
</dbReference>
<name>A0A1D7XLX8_9CLOT</name>
<dbReference type="RefSeq" id="WP_069680466.1">
    <property type="nucleotide sequence ID" value="NZ_CP017253.2"/>
</dbReference>
<keyword evidence="7 10" id="KW-0010">Activator</keyword>
<dbReference type="Gene3D" id="1.10.10.10">
    <property type="entry name" value="Winged helix-like DNA-binding domain superfamily/Winged helix DNA-binding domain"/>
    <property type="match status" value="1"/>
</dbReference>
<evidence type="ECO:0000256" key="5">
    <source>
        <dbReference type="ARBA" id="ARBA00023015"/>
    </source>
</evidence>
<feature type="modified residue" description="4-aspartylphosphate" evidence="11">
    <location>
        <position position="54"/>
    </location>
</feature>
<dbReference type="Pfam" id="PF08279">
    <property type="entry name" value="HTH_11"/>
    <property type="match status" value="1"/>
</dbReference>
<dbReference type="GO" id="GO:0000156">
    <property type="term" value="F:phosphorelay response regulator activity"/>
    <property type="evidence" value="ECO:0007669"/>
    <property type="project" value="TreeGrafter"/>
</dbReference>
<feature type="domain" description="Response regulatory" evidence="12">
    <location>
        <begin position="3"/>
        <end position="119"/>
    </location>
</feature>
<gene>
    <name evidence="13" type="ORF">BGI42_11575</name>
</gene>
<evidence type="ECO:0000313" key="14">
    <source>
        <dbReference type="Proteomes" id="UP000094652"/>
    </source>
</evidence>
<evidence type="ECO:0000256" key="10">
    <source>
        <dbReference type="PIRNR" id="PIRNR006171"/>
    </source>
</evidence>
<dbReference type="KEGG" id="ctae:BGI42_11575"/>
<keyword evidence="8 10" id="KW-0804">Transcription</keyword>